<evidence type="ECO:0000313" key="1">
    <source>
        <dbReference type="EMBL" id="KAK4771935.1"/>
    </source>
</evidence>
<organism evidence="1 2">
    <name type="scientific">Trapa natans</name>
    <name type="common">Water chestnut</name>
    <dbReference type="NCBI Taxonomy" id="22666"/>
    <lineage>
        <taxon>Eukaryota</taxon>
        <taxon>Viridiplantae</taxon>
        <taxon>Streptophyta</taxon>
        <taxon>Embryophyta</taxon>
        <taxon>Tracheophyta</taxon>
        <taxon>Spermatophyta</taxon>
        <taxon>Magnoliopsida</taxon>
        <taxon>eudicotyledons</taxon>
        <taxon>Gunneridae</taxon>
        <taxon>Pentapetalae</taxon>
        <taxon>rosids</taxon>
        <taxon>malvids</taxon>
        <taxon>Myrtales</taxon>
        <taxon>Lythraceae</taxon>
        <taxon>Trapa</taxon>
    </lineage>
</organism>
<protein>
    <submittedName>
        <fullName evidence="1">Uncharacterized protein</fullName>
    </submittedName>
</protein>
<dbReference type="Proteomes" id="UP001346149">
    <property type="component" value="Unassembled WGS sequence"/>
</dbReference>
<comment type="caution">
    <text evidence="1">The sequence shown here is derived from an EMBL/GenBank/DDBJ whole genome shotgun (WGS) entry which is preliminary data.</text>
</comment>
<proteinExistence type="predicted"/>
<reference evidence="1 2" key="1">
    <citation type="journal article" date="2023" name="Hortic Res">
        <title>Pangenome of water caltrop reveals structural variations and asymmetric subgenome divergence after allopolyploidization.</title>
        <authorList>
            <person name="Zhang X."/>
            <person name="Chen Y."/>
            <person name="Wang L."/>
            <person name="Yuan Y."/>
            <person name="Fang M."/>
            <person name="Shi L."/>
            <person name="Lu R."/>
            <person name="Comes H.P."/>
            <person name="Ma Y."/>
            <person name="Chen Y."/>
            <person name="Huang G."/>
            <person name="Zhou Y."/>
            <person name="Zheng Z."/>
            <person name="Qiu Y."/>
        </authorList>
    </citation>
    <scope>NUCLEOTIDE SEQUENCE [LARGE SCALE GENOMIC DNA]</scope>
    <source>
        <strain evidence="1">F231</strain>
    </source>
</reference>
<keyword evidence="2" id="KW-1185">Reference proteome</keyword>
<sequence length="129" mass="14760">MEPELAVPSRIRHHRYHHHQVLPRPHRGGCQELSLRAEAQEALAWRASQPAVLRGRKTIKLQPHCSYARFINGTLIIWIELLLVLKNSVNLLSSIAYGNDNSLLLCYAGCFRIVFGSILYSAYDIFQNH</sequence>
<accession>A0AAN7QQR0</accession>
<evidence type="ECO:0000313" key="2">
    <source>
        <dbReference type="Proteomes" id="UP001346149"/>
    </source>
</evidence>
<name>A0AAN7QQR0_TRANT</name>
<dbReference type="EMBL" id="JAXQNO010000020">
    <property type="protein sequence ID" value="KAK4771935.1"/>
    <property type="molecule type" value="Genomic_DNA"/>
</dbReference>
<dbReference type="AlphaFoldDB" id="A0AAN7QQR0"/>
<gene>
    <name evidence="1" type="ORF">SAY86_013710</name>
</gene>